<keyword evidence="4" id="KW-1185">Reference proteome</keyword>
<dbReference type="AlphaFoldDB" id="A0A917D929"/>
<dbReference type="InterPro" id="IPR010987">
    <property type="entry name" value="Glutathione-S-Trfase_C-like"/>
</dbReference>
<dbReference type="Pfam" id="PF13409">
    <property type="entry name" value="GST_N_2"/>
    <property type="match status" value="1"/>
</dbReference>
<dbReference type="SUPFAM" id="SSF47616">
    <property type="entry name" value="GST C-terminal domain-like"/>
    <property type="match status" value="1"/>
</dbReference>
<dbReference type="InterPro" id="IPR004046">
    <property type="entry name" value="GST_C"/>
</dbReference>
<accession>A0A917D929</accession>
<reference evidence="3" key="1">
    <citation type="journal article" date="2014" name="Int. J. Syst. Evol. Microbiol.">
        <title>Complete genome sequence of Corynebacterium casei LMG S-19264T (=DSM 44701T), isolated from a smear-ripened cheese.</title>
        <authorList>
            <consortium name="US DOE Joint Genome Institute (JGI-PGF)"/>
            <person name="Walter F."/>
            <person name="Albersmeier A."/>
            <person name="Kalinowski J."/>
            <person name="Ruckert C."/>
        </authorList>
    </citation>
    <scope>NUCLEOTIDE SEQUENCE</scope>
    <source>
        <strain evidence="3">CGMCC 1.15493</strain>
    </source>
</reference>
<dbReference type="InterPro" id="IPR040079">
    <property type="entry name" value="Glutathione_S-Trfase"/>
</dbReference>
<evidence type="ECO:0000313" key="4">
    <source>
        <dbReference type="Proteomes" id="UP000613160"/>
    </source>
</evidence>
<comment type="caution">
    <text evidence="3">The sequence shown here is derived from an EMBL/GenBank/DDBJ whole genome shotgun (WGS) entry which is preliminary data.</text>
</comment>
<dbReference type="PROSITE" id="PS50404">
    <property type="entry name" value="GST_NTER"/>
    <property type="match status" value="1"/>
</dbReference>
<dbReference type="Proteomes" id="UP000613160">
    <property type="component" value="Unassembled WGS sequence"/>
</dbReference>
<dbReference type="SUPFAM" id="SSF52833">
    <property type="entry name" value="Thioredoxin-like"/>
    <property type="match status" value="1"/>
</dbReference>
<evidence type="ECO:0000259" key="1">
    <source>
        <dbReference type="PROSITE" id="PS50404"/>
    </source>
</evidence>
<dbReference type="PROSITE" id="PS50405">
    <property type="entry name" value="GST_CTER"/>
    <property type="match status" value="1"/>
</dbReference>
<dbReference type="InterPro" id="IPR036249">
    <property type="entry name" value="Thioredoxin-like_sf"/>
</dbReference>
<organism evidence="3 4">
    <name type="scientific">Aureimonas glaciei</name>
    <dbReference type="NCBI Taxonomy" id="1776957"/>
    <lineage>
        <taxon>Bacteria</taxon>
        <taxon>Pseudomonadati</taxon>
        <taxon>Pseudomonadota</taxon>
        <taxon>Alphaproteobacteria</taxon>
        <taxon>Hyphomicrobiales</taxon>
        <taxon>Aurantimonadaceae</taxon>
        <taxon>Aureimonas</taxon>
    </lineage>
</organism>
<dbReference type="InterPro" id="IPR004045">
    <property type="entry name" value="Glutathione_S-Trfase_N"/>
</dbReference>
<dbReference type="RefSeq" id="WP_188850392.1">
    <property type="nucleotide sequence ID" value="NZ_BMJJ01000004.1"/>
</dbReference>
<dbReference type="CDD" id="cd03051">
    <property type="entry name" value="GST_N_GTT2_like"/>
    <property type="match status" value="1"/>
</dbReference>
<dbReference type="InterPro" id="IPR034345">
    <property type="entry name" value="Gtt2-like_N"/>
</dbReference>
<evidence type="ECO:0000259" key="2">
    <source>
        <dbReference type="PROSITE" id="PS50405"/>
    </source>
</evidence>
<dbReference type="PANTHER" id="PTHR44051">
    <property type="entry name" value="GLUTATHIONE S-TRANSFERASE-RELATED"/>
    <property type="match status" value="1"/>
</dbReference>
<sequence length="203" mass="22601">MKLFDGGLAPNPRRVRIFLAEKGIAVPLHPVDMGAMEHRGDAVTARNPLQRLPVLELDDGTILTESVAISRYFEELHPDPPLFGIGALGRARVEEWNRRLELQLLASVAAAFRHLHPAMREWEVPQIADWGEANKPRAQAFLRLLDAHLAENRFVAGEALSIADITGLVAIDFMKPARIVLPDGLDHVRRWHAEMAARPSARA</sequence>
<dbReference type="PANTHER" id="PTHR44051:SF8">
    <property type="entry name" value="GLUTATHIONE S-TRANSFERASE GSTA"/>
    <property type="match status" value="1"/>
</dbReference>
<dbReference type="SFLD" id="SFLDG00358">
    <property type="entry name" value="Main_(cytGST)"/>
    <property type="match status" value="1"/>
</dbReference>
<proteinExistence type="predicted"/>
<dbReference type="CDD" id="cd03182">
    <property type="entry name" value="GST_C_GTT2_like"/>
    <property type="match status" value="1"/>
</dbReference>
<dbReference type="Pfam" id="PF00043">
    <property type="entry name" value="GST_C"/>
    <property type="match status" value="1"/>
</dbReference>
<dbReference type="SFLD" id="SFLDS00019">
    <property type="entry name" value="Glutathione_Transferase_(cytos"/>
    <property type="match status" value="1"/>
</dbReference>
<dbReference type="EMBL" id="BMJJ01000004">
    <property type="protein sequence ID" value="GGD16584.1"/>
    <property type="molecule type" value="Genomic_DNA"/>
</dbReference>
<reference evidence="3" key="2">
    <citation type="submission" date="2020-09" db="EMBL/GenBank/DDBJ databases">
        <authorList>
            <person name="Sun Q."/>
            <person name="Zhou Y."/>
        </authorList>
    </citation>
    <scope>NUCLEOTIDE SEQUENCE</scope>
    <source>
        <strain evidence="3">CGMCC 1.15493</strain>
    </source>
</reference>
<feature type="domain" description="GST N-terminal" evidence="1">
    <location>
        <begin position="1"/>
        <end position="81"/>
    </location>
</feature>
<dbReference type="InterPro" id="IPR036282">
    <property type="entry name" value="Glutathione-S-Trfase_C_sf"/>
</dbReference>
<dbReference type="Gene3D" id="3.40.30.10">
    <property type="entry name" value="Glutaredoxin"/>
    <property type="match status" value="1"/>
</dbReference>
<evidence type="ECO:0000313" key="3">
    <source>
        <dbReference type="EMBL" id="GGD16584.1"/>
    </source>
</evidence>
<gene>
    <name evidence="3" type="ORF">GCM10011335_19200</name>
</gene>
<dbReference type="Gene3D" id="1.20.1050.10">
    <property type="match status" value="1"/>
</dbReference>
<protein>
    <submittedName>
        <fullName evidence="3">Glutathione S-transferase</fullName>
    </submittedName>
</protein>
<name>A0A917D929_9HYPH</name>
<dbReference type="InterPro" id="IPR034346">
    <property type="entry name" value="Gtt2-like_C"/>
</dbReference>
<feature type="domain" description="GST C-terminal" evidence="2">
    <location>
        <begin position="86"/>
        <end position="203"/>
    </location>
</feature>